<dbReference type="Proteomes" id="UP000823868">
    <property type="component" value="Unassembled WGS sequence"/>
</dbReference>
<organism evidence="1 2">
    <name type="scientific">Candidatus Flavonifractor merdigallinarum</name>
    <dbReference type="NCBI Taxonomy" id="2838589"/>
    <lineage>
        <taxon>Bacteria</taxon>
        <taxon>Bacillati</taxon>
        <taxon>Bacillota</taxon>
        <taxon>Clostridia</taxon>
        <taxon>Eubacteriales</taxon>
        <taxon>Oscillospiraceae</taxon>
        <taxon>Flavonifractor</taxon>
    </lineage>
</organism>
<gene>
    <name evidence="1" type="ORF">H9841_07330</name>
</gene>
<dbReference type="EMBL" id="DXDX01000136">
    <property type="protein sequence ID" value="HIY21692.1"/>
    <property type="molecule type" value="Genomic_DNA"/>
</dbReference>
<evidence type="ECO:0000313" key="2">
    <source>
        <dbReference type="Proteomes" id="UP000823868"/>
    </source>
</evidence>
<proteinExistence type="predicted"/>
<comment type="caution">
    <text evidence="1">The sequence shown here is derived from an EMBL/GenBank/DDBJ whole genome shotgun (WGS) entry which is preliminary data.</text>
</comment>
<reference evidence="1" key="2">
    <citation type="submission" date="2021-04" db="EMBL/GenBank/DDBJ databases">
        <authorList>
            <person name="Gilroy R."/>
        </authorList>
    </citation>
    <scope>NUCLEOTIDE SEQUENCE</scope>
    <source>
        <strain evidence="1">ChiBcec16_6824</strain>
    </source>
</reference>
<evidence type="ECO:0000313" key="1">
    <source>
        <dbReference type="EMBL" id="HIY21692.1"/>
    </source>
</evidence>
<reference evidence="1" key="1">
    <citation type="journal article" date="2021" name="PeerJ">
        <title>Extensive microbial diversity within the chicken gut microbiome revealed by metagenomics and culture.</title>
        <authorList>
            <person name="Gilroy R."/>
            <person name="Ravi A."/>
            <person name="Getino M."/>
            <person name="Pursley I."/>
            <person name="Horton D.L."/>
            <person name="Alikhan N.F."/>
            <person name="Baker D."/>
            <person name="Gharbi K."/>
            <person name="Hall N."/>
            <person name="Watson M."/>
            <person name="Adriaenssens E.M."/>
            <person name="Foster-Nyarko E."/>
            <person name="Jarju S."/>
            <person name="Secka A."/>
            <person name="Antonio M."/>
            <person name="Oren A."/>
            <person name="Chaudhuri R.R."/>
            <person name="La Ragione R."/>
            <person name="Hildebrand F."/>
            <person name="Pallen M.J."/>
        </authorList>
    </citation>
    <scope>NUCLEOTIDE SEQUENCE</scope>
    <source>
        <strain evidence="1">ChiBcec16_6824</strain>
    </source>
</reference>
<sequence length="178" mass="20118">MGAKFEVHMVSDVYLDLKSCSALFPFVGNIEFAPEVLLCDGWLSTTGDPVPIREAGWLSSQLLRGQIAWFQGRAGSCPVGALQYVQEEQFRTELWLDTARFPELDTSPPSPFCRSFCQGIVEQLLTLHKRTPIRCFAMGTELVLPDSGPLETVFNESHNLLCYGTWEEHETWNIIYLI</sequence>
<name>A0A9D2BYV9_9FIRM</name>
<protein>
    <submittedName>
        <fullName evidence="1">Uncharacterized protein</fullName>
    </submittedName>
</protein>
<dbReference type="AlphaFoldDB" id="A0A9D2BYV9"/>
<accession>A0A9D2BYV9</accession>